<name>A0A6J7I779_9ZZZZ</name>
<proteinExistence type="predicted"/>
<dbReference type="EMBL" id="CAEMXZ010000029">
    <property type="protein sequence ID" value="CAB4323154.1"/>
    <property type="molecule type" value="Genomic_DNA"/>
</dbReference>
<organism evidence="3">
    <name type="scientific">freshwater metagenome</name>
    <dbReference type="NCBI Taxonomy" id="449393"/>
    <lineage>
        <taxon>unclassified sequences</taxon>
        <taxon>metagenomes</taxon>
        <taxon>ecological metagenomes</taxon>
    </lineage>
</organism>
<keyword evidence="1" id="KW-1133">Transmembrane helix</keyword>
<dbReference type="GO" id="GO:0016020">
    <property type="term" value="C:membrane"/>
    <property type="evidence" value="ECO:0007669"/>
    <property type="project" value="InterPro"/>
</dbReference>
<dbReference type="PANTHER" id="PTHR33219">
    <property type="entry name" value="YLMG HOMOLOG PROTEIN 2, CHLOROPLASTIC"/>
    <property type="match status" value="1"/>
</dbReference>
<dbReference type="InterPro" id="IPR003425">
    <property type="entry name" value="CCB3/YggT"/>
</dbReference>
<keyword evidence="1" id="KW-0472">Membrane</keyword>
<feature type="transmembrane region" description="Helical" evidence="1">
    <location>
        <begin position="68"/>
        <end position="84"/>
    </location>
</feature>
<accession>A0A6J7I779</accession>
<dbReference type="PANTHER" id="PTHR33219:SF14">
    <property type="entry name" value="PROTEIN COFACTOR ASSEMBLY OF COMPLEX C SUBUNIT B CCB3, CHLOROPLASTIC-RELATED"/>
    <property type="match status" value="1"/>
</dbReference>
<evidence type="ECO:0000256" key="1">
    <source>
        <dbReference type="SAM" id="Phobius"/>
    </source>
</evidence>
<keyword evidence="1" id="KW-0812">Transmembrane</keyword>
<reference evidence="3" key="1">
    <citation type="submission" date="2020-05" db="EMBL/GenBank/DDBJ databases">
        <authorList>
            <person name="Chiriac C."/>
            <person name="Salcher M."/>
            <person name="Ghai R."/>
            <person name="Kavagutti S V."/>
        </authorList>
    </citation>
    <scope>NUCLEOTIDE SEQUENCE</scope>
</reference>
<gene>
    <name evidence="2" type="ORF">UFOPK1392_00904</name>
    <name evidence="3" type="ORF">UFOPK3733_00431</name>
</gene>
<dbReference type="AlphaFoldDB" id="A0A6J7I779"/>
<evidence type="ECO:0000313" key="3">
    <source>
        <dbReference type="EMBL" id="CAB4926848.1"/>
    </source>
</evidence>
<dbReference type="Pfam" id="PF02325">
    <property type="entry name" value="CCB3_YggT"/>
    <property type="match status" value="1"/>
</dbReference>
<dbReference type="EMBL" id="CAFBNC010000012">
    <property type="protein sequence ID" value="CAB4926848.1"/>
    <property type="molecule type" value="Genomic_DNA"/>
</dbReference>
<evidence type="ECO:0000313" key="2">
    <source>
        <dbReference type="EMBL" id="CAB4323154.1"/>
    </source>
</evidence>
<protein>
    <submittedName>
        <fullName evidence="3">Unannotated protein</fullName>
    </submittedName>
</protein>
<sequence>MVWSFIHLVLQIFLFSLLGRIVLSWFPSSGPGALETIQLVLFRITEPVLAPIRNLIPPVRFGGMGLDLSPLIVFLVLEILMAAIPG</sequence>